<evidence type="ECO:0000313" key="3">
    <source>
        <dbReference type="Proteomes" id="UP000801492"/>
    </source>
</evidence>
<gene>
    <name evidence="2" type="ORF">ILUMI_09294</name>
</gene>
<dbReference type="Proteomes" id="UP000801492">
    <property type="component" value="Unassembled WGS sequence"/>
</dbReference>
<proteinExistence type="predicted"/>
<sequence length="296" mass="33652">MLSLPPHSTQKTQHLDRTFFKPFKTFYDEAADDWTACHPGQTLSIYHVAEIAAKAFQTQQLWKNQLTVFVLLASLHYTTINLQTMTFYLRKLLIRIFIDSDDVALTVLNNDETHLGNEVTPKVRDAVAEICQSKEEPQESAVTEETKDTIPVEGGMNMSSTPGPSSLSGTISHTSPYNIISLPKLKVRRKRSAGTAEAKRRPKESEQDFVSICKTTLGKRKWPRKENFDGQFNAFALAKAYGVAKGNSFRRYVAKILFTDKEGYRIRCSKRTPKILTRRQILATWDLENGLTYRVL</sequence>
<evidence type="ECO:0008006" key="4">
    <source>
        <dbReference type="Google" id="ProtNLM"/>
    </source>
</evidence>
<keyword evidence="3" id="KW-1185">Reference proteome</keyword>
<accession>A0A8K0D2P8</accession>
<organism evidence="2 3">
    <name type="scientific">Ignelater luminosus</name>
    <name type="common">Cucubano</name>
    <name type="synonym">Pyrophorus luminosus</name>
    <dbReference type="NCBI Taxonomy" id="2038154"/>
    <lineage>
        <taxon>Eukaryota</taxon>
        <taxon>Metazoa</taxon>
        <taxon>Ecdysozoa</taxon>
        <taxon>Arthropoda</taxon>
        <taxon>Hexapoda</taxon>
        <taxon>Insecta</taxon>
        <taxon>Pterygota</taxon>
        <taxon>Neoptera</taxon>
        <taxon>Endopterygota</taxon>
        <taxon>Coleoptera</taxon>
        <taxon>Polyphaga</taxon>
        <taxon>Elateriformia</taxon>
        <taxon>Elateroidea</taxon>
        <taxon>Elateridae</taxon>
        <taxon>Agrypninae</taxon>
        <taxon>Pyrophorini</taxon>
        <taxon>Ignelater</taxon>
    </lineage>
</organism>
<feature type="region of interest" description="Disordered" evidence="1">
    <location>
        <begin position="133"/>
        <end position="170"/>
    </location>
</feature>
<name>A0A8K0D2P8_IGNLU</name>
<protein>
    <recommendedName>
        <fullName evidence="4">Transposase</fullName>
    </recommendedName>
</protein>
<evidence type="ECO:0000313" key="2">
    <source>
        <dbReference type="EMBL" id="KAF2896884.1"/>
    </source>
</evidence>
<evidence type="ECO:0000256" key="1">
    <source>
        <dbReference type="SAM" id="MobiDB-lite"/>
    </source>
</evidence>
<feature type="compositionally biased region" description="Low complexity" evidence="1">
    <location>
        <begin position="159"/>
        <end position="170"/>
    </location>
</feature>
<dbReference type="EMBL" id="VTPC01004674">
    <property type="protein sequence ID" value="KAF2896884.1"/>
    <property type="molecule type" value="Genomic_DNA"/>
</dbReference>
<dbReference type="AlphaFoldDB" id="A0A8K0D2P8"/>
<reference evidence="2" key="1">
    <citation type="submission" date="2019-08" db="EMBL/GenBank/DDBJ databases">
        <title>The genome of the North American firefly Photinus pyralis.</title>
        <authorList>
            <consortium name="Photinus pyralis genome working group"/>
            <person name="Fallon T.R."/>
            <person name="Sander Lower S.E."/>
            <person name="Weng J.-K."/>
        </authorList>
    </citation>
    <scope>NUCLEOTIDE SEQUENCE</scope>
    <source>
        <strain evidence="2">TRF0915ILg1</strain>
        <tissue evidence="2">Whole body</tissue>
    </source>
</reference>
<comment type="caution">
    <text evidence="2">The sequence shown here is derived from an EMBL/GenBank/DDBJ whole genome shotgun (WGS) entry which is preliminary data.</text>
</comment>